<dbReference type="AlphaFoldDB" id="A0A8J6DZ46"/>
<dbReference type="Gene3D" id="3.30.310.50">
    <property type="entry name" value="Alpha-D-phosphohexomutase, C-terminal domain"/>
    <property type="match status" value="1"/>
</dbReference>
<dbReference type="GO" id="GO:0000408">
    <property type="term" value="C:EKC/KEOPS complex"/>
    <property type="evidence" value="ECO:0007669"/>
    <property type="project" value="TreeGrafter"/>
</dbReference>
<accession>A0A8J6DZ46</accession>
<dbReference type="PANTHER" id="PTHR31283:SF5">
    <property type="entry name" value="EKC_KEOPS COMPLEX SUBUNIT LAGE3"/>
    <property type="match status" value="1"/>
</dbReference>
<keyword evidence="3" id="KW-1185">Reference proteome</keyword>
<proteinExistence type="inferred from homology"/>
<name>A0A8J6DZ46_9EUKA</name>
<sequence length="82" mass="9444">MMNHSCELEIPFNDATHIQYIINSFAVDGERNEESAKEFEIEGNVLKIRITAKTTRMLRIATWSFFEFLTLGVATIEQFGEV</sequence>
<gene>
    <name evidence="2" type="ORF">J8273_3258</name>
</gene>
<evidence type="ECO:0000256" key="1">
    <source>
        <dbReference type="ARBA" id="ARBA00007073"/>
    </source>
</evidence>
<dbReference type="EMBL" id="JAHDYR010000025">
    <property type="protein sequence ID" value="KAG9393129.1"/>
    <property type="molecule type" value="Genomic_DNA"/>
</dbReference>
<dbReference type="GO" id="GO:0070525">
    <property type="term" value="P:tRNA threonylcarbamoyladenosine metabolic process"/>
    <property type="evidence" value="ECO:0007669"/>
    <property type="project" value="TreeGrafter"/>
</dbReference>
<dbReference type="Pfam" id="PF09341">
    <property type="entry name" value="Pcc1"/>
    <property type="match status" value="1"/>
</dbReference>
<dbReference type="InterPro" id="IPR015419">
    <property type="entry name" value="CTAG/Pcc1"/>
</dbReference>
<protein>
    <submittedName>
        <fullName evidence="2">EKC/KEOPS complex subunit LAGE3-like</fullName>
    </submittedName>
</protein>
<evidence type="ECO:0000313" key="2">
    <source>
        <dbReference type="EMBL" id="KAG9393129.1"/>
    </source>
</evidence>
<comment type="similarity">
    <text evidence="1">Belongs to the CTAG/PCC1 family.</text>
</comment>
<dbReference type="OrthoDB" id="10025739at2759"/>
<evidence type="ECO:0000313" key="3">
    <source>
        <dbReference type="Proteomes" id="UP000717585"/>
    </source>
</evidence>
<organism evidence="2 3">
    <name type="scientific">Carpediemonas membranifera</name>
    <dbReference type="NCBI Taxonomy" id="201153"/>
    <lineage>
        <taxon>Eukaryota</taxon>
        <taxon>Metamonada</taxon>
        <taxon>Carpediemonas-like organisms</taxon>
        <taxon>Carpediemonas</taxon>
    </lineage>
</organism>
<dbReference type="Proteomes" id="UP000717585">
    <property type="component" value="Unassembled WGS sequence"/>
</dbReference>
<comment type="caution">
    <text evidence="2">The sequence shown here is derived from an EMBL/GenBank/DDBJ whole genome shotgun (WGS) entry which is preliminary data.</text>
</comment>
<reference evidence="2" key="1">
    <citation type="submission" date="2021-05" db="EMBL/GenBank/DDBJ databases">
        <title>A free-living protist that lacks canonical eukaryotic 1 DNA replication and segregation systems.</title>
        <authorList>
            <person name="Salas-Leiva D.E."/>
            <person name="Tromer E.C."/>
            <person name="Curtis B.A."/>
            <person name="Jerlstrom-Hultqvist J."/>
            <person name="Kolisko M."/>
            <person name="Yi Z."/>
            <person name="Salas-Leiva J.S."/>
            <person name="Gallot-Lavallee L."/>
            <person name="Kops G.J.P.L."/>
            <person name="Archibald J.M."/>
            <person name="Simpson A.G.B."/>
            <person name="Roger A.J."/>
        </authorList>
    </citation>
    <scope>NUCLEOTIDE SEQUENCE</scope>
    <source>
        <strain evidence="2">BICM</strain>
    </source>
</reference>
<dbReference type="PANTHER" id="PTHR31283">
    <property type="entry name" value="EKC/KEOPS COMPLEX SUBUNIT PCC1 FAMILY MEMBER"/>
    <property type="match status" value="1"/>
</dbReference>